<dbReference type="PANTHER" id="PTHR16515:SF66">
    <property type="entry name" value="C2H2-TYPE DOMAIN-CONTAINING PROTEIN"/>
    <property type="match status" value="1"/>
</dbReference>
<evidence type="ECO:0000313" key="14">
    <source>
        <dbReference type="EMBL" id="KAF8771637.1"/>
    </source>
</evidence>
<evidence type="ECO:0000256" key="5">
    <source>
        <dbReference type="ARBA" id="ARBA00022737"/>
    </source>
</evidence>
<dbReference type="SMART" id="SM00355">
    <property type="entry name" value="ZnF_C2H2"/>
    <property type="match status" value="2"/>
</dbReference>
<evidence type="ECO:0000256" key="9">
    <source>
        <dbReference type="ARBA" id="ARBA00023125"/>
    </source>
</evidence>
<keyword evidence="4" id="KW-0479">Metal-binding</keyword>
<name>A0A8T0EFZ5_ARGBR</name>
<accession>A0A8T0EFZ5</accession>
<evidence type="ECO:0000313" key="15">
    <source>
        <dbReference type="Proteomes" id="UP000807504"/>
    </source>
</evidence>
<dbReference type="GO" id="GO:0005634">
    <property type="term" value="C:nucleus"/>
    <property type="evidence" value="ECO:0007669"/>
    <property type="project" value="UniProtKB-SubCell"/>
</dbReference>
<proteinExistence type="inferred from homology"/>
<comment type="caution">
    <text evidence="14">The sequence shown here is derived from an EMBL/GenBank/DDBJ whole genome shotgun (WGS) entry which is preliminary data.</text>
</comment>
<dbReference type="SUPFAM" id="SSF57667">
    <property type="entry name" value="beta-beta-alpha zinc fingers"/>
    <property type="match status" value="1"/>
</dbReference>
<keyword evidence="8" id="KW-0805">Transcription regulation</keyword>
<keyword evidence="9" id="KW-0238">DNA-binding</keyword>
<evidence type="ECO:0000256" key="8">
    <source>
        <dbReference type="ARBA" id="ARBA00023015"/>
    </source>
</evidence>
<dbReference type="Pfam" id="PF00096">
    <property type="entry name" value="zf-C2H2"/>
    <property type="match status" value="1"/>
</dbReference>
<evidence type="ECO:0000256" key="6">
    <source>
        <dbReference type="ARBA" id="ARBA00022771"/>
    </source>
</evidence>
<evidence type="ECO:0000256" key="10">
    <source>
        <dbReference type="ARBA" id="ARBA00023163"/>
    </source>
</evidence>
<dbReference type="GO" id="GO:0003677">
    <property type="term" value="F:DNA binding"/>
    <property type="evidence" value="ECO:0007669"/>
    <property type="project" value="UniProtKB-KW"/>
</dbReference>
<dbReference type="InterPro" id="IPR036236">
    <property type="entry name" value="Znf_C2H2_sf"/>
</dbReference>
<dbReference type="PROSITE" id="PS00028">
    <property type="entry name" value="ZINC_FINGER_C2H2_1"/>
    <property type="match status" value="2"/>
</dbReference>
<reference evidence="14" key="2">
    <citation type="submission" date="2020-06" db="EMBL/GenBank/DDBJ databases">
        <authorList>
            <person name="Sheffer M."/>
        </authorList>
    </citation>
    <scope>NUCLEOTIDE SEQUENCE</scope>
</reference>
<dbReference type="PROSITE" id="PS50157">
    <property type="entry name" value="ZINC_FINGER_C2H2_2"/>
    <property type="match status" value="2"/>
</dbReference>
<dbReference type="PANTHER" id="PTHR16515">
    <property type="entry name" value="PR DOMAIN ZINC FINGER PROTEIN"/>
    <property type="match status" value="1"/>
</dbReference>
<sequence length="170" mass="19620">MQNSFDTNEKTLSCNATCEEFPHIENEKEIACNSIEEYFQNKDSISKKLKSYTCEVCNKLFTSVEGLKRHCSTHTNEKPFLCDICGKAFSHKSKLNIHHNVHTKEKQFKCDECGKGFSHKTGDIYDWGTYEDLDGRQGLSPSSKQSDLRVLDGESSENKFRNQNLKHFFF</sequence>
<keyword evidence="7" id="KW-0862">Zinc</keyword>
<evidence type="ECO:0000256" key="1">
    <source>
        <dbReference type="ARBA" id="ARBA00003767"/>
    </source>
</evidence>
<reference evidence="14" key="1">
    <citation type="journal article" date="2020" name="bioRxiv">
        <title>Chromosome-level reference genome of the European wasp spider Argiope bruennichi: a resource for studies on range expansion and evolutionary adaptation.</title>
        <authorList>
            <person name="Sheffer M.M."/>
            <person name="Hoppe A."/>
            <person name="Krehenwinkel H."/>
            <person name="Uhl G."/>
            <person name="Kuss A.W."/>
            <person name="Jensen L."/>
            <person name="Jensen C."/>
            <person name="Gillespie R.G."/>
            <person name="Hoff K.J."/>
            <person name="Prost S."/>
        </authorList>
    </citation>
    <scope>NUCLEOTIDE SEQUENCE</scope>
</reference>
<dbReference type="GO" id="GO:0010468">
    <property type="term" value="P:regulation of gene expression"/>
    <property type="evidence" value="ECO:0007669"/>
    <property type="project" value="TreeGrafter"/>
</dbReference>
<dbReference type="FunFam" id="3.30.160.60:FF:000966">
    <property type="entry name" value="ZFP90 zinc finger protein"/>
    <property type="match status" value="1"/>
</dbReference>
<gene>
    <name evidence="14" type="ORF">HNY73_019020</name>
</gene>
<feature type="domain" description="C2H2-type" evidence="13">
    <location>
        <begin position="52"/>
        <end position="79"/>
    </location>
</feature>
<evidence type="ECO:0000256" key="11">
    <source>
        <dbReference type="ARBA" id="ARBA00023242"/>
    </source>
</evidence>
<dbReference type="EMBL" id="JABXBU010002228">
    <property type="protein sequence ID" value="KAF8771637.1"/>
    <property type="molecule type" value="Genomic_DNA"/>
</dbReference>
<evidence type="ECO:0000259" key="13">
    <source>
        <dbReference type="PROSITE" id="PS50157"/>
    </source>
</evidence>
<dbReference type="GO" id="GO:0008270">
    <property type="term" value="F:zinc ion binding"/>
    <property type="evidence" value="ECO:0007669"/>
    <property type="project" value="UniProtKB-KW"/>
</dbReference>
<comment type="function">
    <text evidence="1">May be involved in transcriptional regulation.</text>
</comment>
<evidence type="ECO:0000256" key="4">
    <source>
        <dbReference type="ARBA" id="ARBA00022723"/>
    </source>
</evidence>
<protein>
    <submittedName>
        <fullName evidence="14">Zinc finger protein 83 like protein</fullName>
    </submittedName>
</protein>
<keyword evidence="10" id="KW-0804">Transcription</keyword>
<dbReference type="InterPro" id="IPR013087">
    <property type="entry name" value="Znf_C2H2_type"/>
</dbReference>
<keyword evidence="5" id="KW-0677">Repeat</keyword>
<dbReference type="Proteomes" id="UP000807504">
    <property type="component" value="Unassembled WGS sequence"/>
</dbReference>
<dbReference type="AlphaFoldDB" id="A0A8T0EFZ5"/>
<evidence type="ECO:0000256" key="3">
    <source>
        <dbReference type="ARBA" id="ARBA00006991"/>
    </source>
</evidence>
<keyword evidence="15" id="KW-1185">Reference proteome</keyword>
<comment type="similarity">
    <text evidence="3">Belongs to the krueppel C2H2-type zinc-finger protein family.</text>
</comment>
<evidence type="ECO:0000256" key="7">
    <source>
        <dbReference type="ARBA" id="ARBA00022833"/>
    </source>
</evidence>
<evidence type="ECO:0000256" key="12">
    <source>
        <dbReference type="PROSITE-ProRule" id="PRU00042"/>
    </source>
</evidence>
<dbReference type="Gene3D" id="3.30.160.60">
    <property type="entry name" value="Classic Zinc Finger"/>
    <property type="match status" value="3"/>
</dbReference>
<feature type="domain" description="C2H2-type" evidence="13">
    <location>
        <begin position="80"/>
        <end position="107"/>
    </location>
</feature>
<evidence type="ECO:0000256" key="2">
    <source>
        <dbReference type="ARBA" id="ARBA00004123"/>
    </source>
</evidence>
<organism evidence="14 15">
    <name type="scientific">Argiope bruennichi</name>
    <name type="common">Wasp spider</name>
    <name type="synonym">Aranea bruennichi</name>
    <dbReference type="NCBI Taxonomy" id="94029"/>
    <lineage>
        <taxon>Eukaryota</taxon>
        <taxon>Metazoa</taxon>
        <taxon>Ecdysozoa</taxon>
        <taxon>Arthropoda</taxon>
        <taxon>Chelicerata</taxon>
        <taxon>Arachnida</taxon>
        <taxon>Araneae</taxon>
        <taxon>Araneomorphae</taxon>
        <taxon>Entelegynae</taxon>
        <taxon>Araneoidea</taxon>
        <taxon>Araneidae</taxon>
        <taxon>Argiope</taxon>
    </lineage>
</organism>
<keyword evidence="11" id="KW-0539">Nucleus</keyword>
<keyword evidence="6 12" id="KW-0863">Zinc-finger</keyword>
<comment type="subcellular location">
    <subcellularLocation>
        <location evidence="2">Nucleus</location>
    </subcellularLocation>
</comment>
<dbReference type="InterPro" id="IPR050331">
    <property type="entry name" value="Zinc_finger"/>
</dbReference>